<dbReference type="InterPro" id="IPR014710">
    <property type="entry name" value="RmlC-like_jellyroll"/>
</dbReference>
<dbReference type="AlphaFoldDB" id="A0A9J6PGD8"/>
<gene>
    <name evidence="2" type="ORF">NJQ99_10640</name>
</gene>
<dbReference type="InterPro" id="IPR050397">
    <property type="entry name" value="Env_Response_Regulators"/>
</dbReference>
<dbReference type="Gene3D" id="2.60.120.10">
    <property type="entry name" value="Jelly Rolls"/>
    <property type="match status" value="1"/>
</dbReference>
<dbReference type="InterPro" id="IPR036390">
    <property type="entry name" value="WH_DNA-bd_sf"/>
</dbReference>
<dbReference type="GO" id="GO:0005829">
    <property type="term" value="C:cytosol"/>
    <property type="evidence" value="ECO:0007669"/>
    <property type="project" value="TreeGrafter"/>
</dbReference>
<reference evidence="2" key="1">
    <citation type="submission" date="2022-06" db="EMBL/GenBank/DDBJ databases">
        <title>Isolation and Genomics of Futiania mangrovii gen. nov., sp. nov., a Rare and Metabolically-versatile member in the Class Alphaproteobacteria.</title>
        <authorList>
            <person name="Liu L."/>
            <person name="Huang W.-C."/>
            <person name="Pan J."/>
            <person name="Li J."/>
            <person name="Huang Y."/>
            <person name="Du H."/>
            <person name="Liu Y."/>
            <person name="Li M."/>
        </authorList>
    </citation>
    <scope>NUCLEOTIDE SEQUENCE</scope>
    <source>
        <strain evidence="2">FT118</strain>
    </source>
</reference>
<dbReference type="GO" id="GO:0003700">
    <property type="term" value="F:DNA-binding transcription factor activity"/>
    <property type="evidence" value="ECO:0007669"/>
    <property type="project" value="TreeGrafter"/>
</dbReference>
<proteinExistence type="predicted"/>
<evidence type="ECO:0000259" key="1">
    <source>
        <dbReference type="PROSITE" id="PS50042"/>
    </source>
</evidence>
<dbReference type="Proteomes" id="UP001055804">
    <property type="component" value="Unassembled WGS sequence"/>
</dbReference>
<dbReference type="PANTHER" id="PTHR24567:SF74">
    <property type="entry name" value="HTH-TYPE TRANSCRIPTIONAL REGULATOR ARCR"/>
    <property type="match status" value="1"/>
</dbReference>
<comment type="caution">
    <text evidence="2">The sequence shown here is derived from an EMBL/GenBank/DDBJ whole genome shotgun (WGS) entry which is preliminary data.</text>
</comment>
<dbReference type="Pfam" id="PF00027">
    <property type="entry name" value="cNMP_binding"/>
    <property type="match status" value="1"/>
</dbReference>
<dbReference type="PROSITE" id="PS50042">
    <property type="entry name" value="CNMP_BINDING_3"/>
    <property type="match status" value="1"/>
</dbReference>
<feature type="domain" description="Cyclic nucleotide-binding" evidence="1">
    <location>
        <begin position="14"/>
        <end position="118"/>
    </location>
</feature>
<sequence>MLSQTLPTLRDVPLFNSLPDDQIATLEQYCTWRKHGEDDVVLSMGHNDRADVFFVIAGQVRMAVQSGAAGEIVFFDLGPGDMFGELAALDDDARPITVVALGDCTLAALPHARFRDCLFEHRYAAQYMLRHLAAMARLLAAPAEAEGNRSMPRRVFSELLRRCTPDPRHEGAWQVAPVPPAGELARSCGVSDAVELEAIAHLAGQGLIRDGGDVLRVLDRDRLECLVGY</sequence>
<dbReference type="EMBL" id="JAMZFT010000002">
    <property type="protein sequence ID" value="MCP1336867.1"/>
    <property type="molecule type" value="Genomic_DNA"/>
</dbReference>
<evidence type="ECO:0000313" key="3">
    <source>
        <dbReference type="Proteomes" id="UP001055804"/>
    </source>
</evidence>
<dbReference type="CDD" id="cd00038">
    <property type="entry name" value="CAP_ED"/>
    <property type="match status" value="1"/>
</dbReference>
<dbReference type="InterPro" id="IPR018490">
    <property type="entry name" value="cNMP-bd_dom_sf"/>
</dbReference>
<protein>
    <submittedName>
        <fullName evidence="2">Crp/Fnr family transcriptional regulator</fullName>
    </submittedName>
</protein>
<dbReference type="SUPFAM" id="SSF51206">
    <property type="entry name" value="cAMP-binding domain-like"/>
    <property type="match status" value="1"/>
</dbReference>
<accession>A0A9J6PGD8</accession>
<dbReference type="RefSeq" id="WP_269332809.1">
    <property type="nucleotide sequence ID" value="NZ_JAMZFT010000002.1"/>
</dbReference>
<organism evidence="2 3">
    <name type="scientific">Futiania mangrovi</name>
    <dbReference type="NCBI Taxonomy" id="2959716"/>
    <lineage>
        <taxon>Bacteria</taxon>
        <taxon>Pseudomonadati</taxon>
        <taxon>Pseudomonadota</taxon>
        <taxon>Alphaproteobacteria</taxon>
        <taxon>Futianiales</taxon>
        <taxon>Futianiaceae</taxon>
        <taxon>Futiania</taxon>
    </lineage>
</organism>
<evidence type="ECO:0000313" key="2">
    <source>
        <dbReference type="EMBL" id="MCP1336867.1"/>
    </source>
</evidence>
<keyword evidence="3" id="KW-1185">Reference proteome</keyword>
<dbReference type="PANTHER" id="PTHR24567">
    <property type="entry name" value="CRP FAMILY TRANSCRIPTIONAL REGULATORY PROTEIN"/>
    <property type="match status" value="1"/>
</dbReference>
<dbReference type="SUPFAM" id="SSF46785">
    <property type="entry name" value="Winged helix' DNA-binding domain"/>
    <property type="match status" value="1"/>
</dbReference>
<dbReference type="InterPro" id="IPR000595">
    <property type="entry name" value="cNMP-bd_dom"/>
</dbReference>
<name>A0A9J6PGD8_9PROT</name>
<dbReference type="SMART" id="SM00100">
    <property type="entry name" value="cNMP"/>
    <property type="match status" value="1"/>
</dbReference>